<dbReference type="HAMAP" id="MF_00376">
    <property type="entry name" value="Dephospho_CoA_kinase"/>
    <property type="match status" value="1"/>
</dbReference>
<dbReference type="GO" id="GO:0005524">
    <property type="term" value="F:ATP binding"/>
    <property type="evidence" value="ECO:0007669"/>
    <property type="project" value="UniProtKB-UniRule"/>
</dbReference>
<dbReference type="Gene3D" id="3.40.50.300">
    <property type="entry name" value="P-loop containing nucleotide triphosphate hydrolases"/>
    <property type="match status" value="1"/>
</dbReference>
<keyword evidence="4 5" id="KW-0173">Coenzyme A biosynthesis</keyword>
<keyword evidence="5 7" id="KW-0418">Kinase</keyword>
<dbReference type="Proteomes" id="UP000181898">
    <property type="component" value="Chromosome"/>
</dbReference>
<evidence type="ECO:0000256" key="3">
    <source>
        <dbReference type="ARBA" id="ARBA00022840"/>
    </source>
</evidence>
<evidence type="ECO:0000256" key="5">
    <source>
        <dbReference type="HAMAP-Rule" id="MF_00376"/>
    </source>
</evidence>
<keyword evidence="5" id="KW-0808">Transferase</keyword>
<dbReference type="UniPathway" id="UPA00241">
    <property type="reaction ID" value="UER00356"/>
</dbReference>
<dbReference type="EMBL" id="CP018155">
    <property type="protein sequence ID" value="APG64303.1"/>
    <property type="molecule type" value="Genomic_DNA"/>
</dbReference>
<dbReference type="GO" id="GO:0015937">
    <property type="term" value="P:coenzyme A biosynthetic process"/>
    <property type="evidence" value="ECO:0007669"/>
    <property type="project" value="UniProtKB-UniRule"/>
</dbReference>
<evidence type="ECO:0000313" key="8">
    <source>
        <dbReference type="Proteomes" id="UP000181898"/>
    </source>
</evidence>
<sequence length="196" mass="22266">MVVGITGGIGSGKSTVLKLFKGLGSIATYIADEEAKKLMNSSKVIQEKLVLEFGEEVYLDNKLNRPFLANIVFKNKEKLATLNAIVHPVVYNHLESFIKNNTDKDYILYENAILFENGSDVFCDKIITVTAPEKVKIDRVISRDKTSEKEVRNRMKNQWKDSKKTLQSNYIICNVSLTKTKEQVLKIHNKLTQNLL</sequence>
<feature type="binding site" evidence="5">
    <location>
        <begin position="10"/>
        <end position="15"/>
    </location>
    <ligand>
        <name>ATP</name>
        <dbReference type="ChEBI" id="CHEBI:30616"/>
    </ligand>
</feature>
<proteinExistence type="inferred from homology"/>
<protein>
    <recommendedName>
        <fullName evidence="5 6">Dephospho-CoA kinase</fullName>
        <ecNumber evidence="5 6">2.7.1.24</ecNumber>
    </recommendedName>
    <alternativeName>
        <fullName evidence="5">Dephosphocoenzyme A kinase</fullName>
    </alternativeName>
</protein>
<dbReference type="EC" id="2.7.1.24" evidence="5 6"/>
<organism evidence="7 8">
    <name type="scientific">Tenacibaculum todarodis</name>
    <dbReference type="NCBI Taxonomy" id="1850252"/>
    <lineage>
        <taxon>Bacteria</taxon>
        <taxon>Pseudomonadati</taxon>
        <taxon>Bacteroidota</taxon>
        <taxon>Flavobacteriia</taxon>
        <taxon>Flavobacteriales</taxon>
        <taxon>Flavobacteriaceae</taxon>
        <taxon>Tenacibaculum</taxon>
    </lineage>
</organism>
<dbReference type="RefSeq" id="WP_072554627.1">
    <property type="nucleotide sequence ID" value="NZ_CP018155.1"/>
</dbReference>
<dbReference type="CDD" id="cd02022">
    <property type="entry name" value="DPCK"/>
    <property type="match status" value="1"/>
</dbReference>
<dbReference type="AlphaFoldDB" id="A0A1L3JGV3"/>
<keyword evidence="5" id="KW-0963">Cytoplasm</keyword>
<keyword evidence="2 5" id="KW-0547">Nucleotide-binding</keyword>
<comment type="pathway">
    <text evidence="5">Cofactor biosynthesis; coenzyme A biosynthesis; CoA from (R)-pantothenate: step 5/5.</text>
</comment>
<dbReference type="SUPFAM" id="SSF52540">
    <property type="entry name" value="P-loop containing nucleoside triphosphate hydrolases"/>
    <property type="match status" value="1"/>
</dbReference>
<comment type="function">
    <text evidence="5">Catalyzes the phosphorylation of the 3'-hydroxyl group of dephosphocoenzyme A to form coenzyme A.</text>
</comment>
<dbReference type="PANTHER" id="PTHR10695">
    <property type="entry name" value="DEPHOSPHO-COA KINASE-RELATED"/>
    <property type="match status" value="1"/>
</dbReference>
<dbReference type="Pfam" id="PF01121">
    <property type="entry name" value="CoaE"/>
    <property type="match status" value="1"/>
</dbReference>
<reference evidence="7 8" key="1">
    <citation type="submission" date="2016-11" db="EMBL/GenBank/DDBJ databases">
        <title>Tenacibaculum sp. LPB0136, isolated from marine environment.</title>
        <authorList>
            <person name="Kim E."/>
            <person name="Yi H."/>
        </authorList>
    </citation>
    <scope>NUCLEOTIDE SEQUENCE [LARGE SCALE GENOMIC DNA]</scope>
    <source>
        <strain evidence="7 8">LPB0136</strain>
    </source>
</reference>
<dbReference type="PANTHER" id="PTHR10695:SF46">
    <property type="entry name" value="BIFUNCTIONAL COENZYME A SYNTHASE-RELATED"/>
    <property type="match status" value="1"/>
</dbReference>
<evidence type="ECO:0000256" key="1">
    <source>
        <dbReference type="ARBA" id="ARBA00009018"/>
    </source>
</evidence>
<dbReference type="STRING" id="1850252.LPB136_02475"/>
<dbReference type="KEGG" id="ten:LPB136_02475"/>
<dbReference type="GO" id="GO:0004140">
    <property type="term" value="F:dephospho-CoA kinase activity"/>
    <property type="evidence" value="ECO:0007669"/>
    <property type="project" value="UniProtKB-UniRule"/>
</dbReference>
<keyword evidence="3 5" id="KW-0067">ATP-binding</keyword>
<dbReference type="NCBIfam" id="TIGR00152">
    <property type="entry name" value="dephospho-CoA kinase"/>
    <property type="match status" value="1"/>
</dbReference>
<dbReference type="InterPro" id="IPR001977">
    <property type="entry name" value="Depp_CoAkinase"/>
</dbReference>
<dbReference type="InterPro" id="IPR027417">
    <property type="entry name" value="P-loop_NTPase"/>
</dbReference>
<gene>
    <name evidence="5" type="primary">coaE</name>
    <name evidence="7" type="ORF">LPB136_02475</name>
</gene>
<comment type="similarity">
    <text evidence="1 5">Belongs to the CoaE family.</text>
</comment>
<name>A0A1L3JGV3_9FLAO</name>
<evidence type="ECO:0000256" key="4">
    <source>
        <dbReference type="ARBA" id="ARBA00022993"/>
    </source>
</evidence>
<accession>A0A1L3JGV3</accession>
<keyword evidence="8" id="KW-1185">Reference proteome</keyword>
<evidence type="ECO:0000256" key="6">
    <source>
        <dbReference type="NCBIfam" id="TIGR00152"/>
    </source>
</evidence>
<dbReference type="PROSITE" id="PS51219">
    <property type="entry name" value="DPCK"/>
    <property type="match status" value="1"/>
</dbReference>
<comment type="subcellular location">
    <subcellularLocation>
        <location evidence="5">Cytoplasm</location>
    </subcellularLocation>
</comment>
<evidence type="ECO:0000313" key="7">
    <source>
        <dbReference type="EMBL" id="APG64303.1"/>
    </source>
</evidence>
<evidence type="ECO:0000256" key="2">
    <source>
        <dbReference type="ARBA" id="ARBA00022741"/>
    </source>
</evidence>
<dbReference type="GO" id="GO:0005737">
    <property type="term" value="C:cytoplasm"/>
    <property type="evidence" value="ECO:0007669"/>
    <property type="project" value="UniProtKB-SubCell"/>
</dbReference>
<comment type="catalytic activity">
    <reaction evidence="5">
        <text>3'-dephospho-CoA + ATP = ADP + CoA + H(+)</text>
        <dbReference type="Rhea" id="RHEA:18245"/>
        <dbReference type="ChEBI" id="CHEBI:15378"/>
        <dbReference type="ChEBI" id="CHEBI:30616"/>
        <dbReference type="ChEBI" id="CHEBI:57287"/>
        <dbReference type="ChEBI" id="CHEBI:57328"/>
        <dbReference type="ChEBI" id="CHEBI:456216"/>
        <dbReference type="EC" id="2.7.1.24"/>
    </reaction>
</comment>